<dbReference type="GO" id="GO:0090729">
    <property type="term" value="F:toxin activity"/>
    <property type="evidence" value="ECO:0007669"/>
    <property type="project" value="UniProtKB-KW"/>
</dbReference>
<dbReference type="InterPro" id="IPR052919">
    <property type="entry name" value="TA_system_RNase"/>
</dbReference>
<dbReference type="HAMAP" id="MF_00265">
    <property type="entry name" value="VapC_Nob1"/>
    <property type="match status" value="1"/>
</dbReference>
<evidence type="ECO:0000256" key="5">
    <source>
        <dbReference type="HAMAP-Rule" id="MF_00265"/>
    </source>
</evidence>
<dbReference type="InterPro" id="IPR022907">
    <property type="entry name" value="VapC_family"/>
</dbReference>
<dbReference type="Gene3D" id="3.40.50.1010">
    <property type="entry name" value="5'-nuclease"/>
    <property type="match status" value="1"/>
</dbReference>
<keyword evidence="8" id="KW-1185">Reference proteome</keyword>
<dbReference type="CDD" id="cd09872">
    <property type="entry name" value="PIN_Sll0205-like"/>
    <property type="match status" value="1"/>
</dbReference>
<organism evidence="7 8">
    <name type="scientific">Brevundimonas intermedia</name>
    <dbReference type="NCBI Taxonomy" id="74315"/>
    <lineage>
        <taxon>Bacteria</taxon>
        <taxon>Pseudomonadati</taxon>
        <taxon>Pseudomonadota</taxon>
        <taxon>Alphaproteobacteria</taxon>
        <taxon>Caulobacterales</taxon>
        <taxon>Caulobacteraceae</taxon>
        <taxon>Brevundimonas</taxon>
    </lineage>
</organism>
<dbReference type="GO" id="GO:0004540">
    <property type="term" value="F:RNA nuclease activity"/>
    <property type="evidence" value="ECO:0007669"/>
    <property type="project" value="InterPro"/>
</dbReference>
<dbReference type="GO" id="GO:0016787">
    <property type="term" value="F:hydrolase activity"/>
    <property type="evidence" value="ECO:0007669"/>
    <property type="project" value="UniProtKB-KW"/>
</dbReference>
<keyword evidence="1 5" id="KW-1277">Toxin-antitoxin system</keyword>
<dbReference type="InterPro" id="IPR041705">
    <property type="entry name" value="PIN_Sll0205"/>
</dbReference>
<name>A0A4Y9RUM2_9CAUL</name>
<dbReference type="EMBL" id="SPVH01000006">
    <property type="protein sequence ID" value="TFW12820.1"/>
    <property type="molecule type" value="Genomic_DNA"/>
</dbReference>
<dbReference type="InterPro" id="IPR029060">
    <property type="entry name" value="PIN-like_dom_sf"/>
</dbReference>
<dbReference type="OrthoDB" id="9798990at2"/>
<reference evidence="7 8" key="1">
    <citation type="submission" date="2019-03" db="EMBL/GenBank/DDBJ databases">
        <title>Draft genome of Brevundimonas sp. a heavy metal resistant soil bacteria.</title>
        <authorList>
            <person name="Soto J."/>
        </authorList>
    </citation>
    <scope>NUCLEOTIDE SEQUENCE [LARGE SCALE GENOMIC DNA]</scope>
    <source>
        <strain evidence="7 8">B-10</strain>
    </source>
</reference>
<feature type="binding site" evidence="5">
    <location>
        <position position="8"/>
    </location>
    <ligand>
        <name>Mg(2+)</name>
        <dbReference type="ChEBI" id="CHEBI:18420"/>
    </ligand>
</feature>
<keyword evidence="4 5" id="KW-0378">Hydrolase</keyword>
<evidence type="ECO:0000256" key="3">
    <source>
        <dbReference type="ARBA" id="ARBA00022723"/>
    </source>
</evidence>
<evidence type="ECO:0000313" key="7">
    <source>
        <dbReference type="EMBL" id="TFW12820.1"/>
    </source>
</evidence>
<gene>
    <name evidence="5" type="primary">vapC</name>
    <name evidence="7" type="ORF">EGY25_12630</name>
</gene>
<keyword evidence="2 5" id="KW-0540">Nuclease</keyword>
<comment type="caution">
    <text evidence="7">The sequence shown here is derived from an EMBL/GenBank/DDBJ whole genome shotgun (WGS) entry which is preliminary data.</text>
</comment>
<evidence type="ECO:0000259" key="6">
    <source>
        <dbReference type="Pfam" id="PF01850"/>
    </source>
</evidence>
<feature type="binding site" evidence="5">
    <location>
        <position position="104"/>
    </location>
    <ligand>
        <name>Mg(2+)</name>
        <dbReference type="ChEBI" id="CHEBI:18420"/>
    </ligand>
</feature>
<dbReference type="SUPFAM" id="SSF88723">
    <property type="entry name" value="PIN domain-like"/>
    <property type="match status" value="1"/>
</dbReference>
<dbReference type="PANTHER" id="PTHR36173">
    <property type="entry name" value="RIBONUCLEASE VAPC16-RELATED"/>
    <property type="match status" value="1"/>
</dbReference>
<feature type="domain" description="PIN" evidence="6">
    <location>
        <begin position="5"/>
        <end position="129"/>
    </location>
</feature>
<protein>
    <recommendedName>
        <fullName evidence="5">Ribonuclease VapC</fullName>
        <shortName evidence="5">RNase VapC</shortName>
        <ecNumber evidence="5">3.1.-.-</ecNumber>
    </recommendedName>
    <alternativeName>
        <fullName evidence="5">Toxin VapC</fullName>
    </alternativeName>
</protein>
<sequence>MSDGVLLDTHALIWIVLGASIREEAAAAVVAASASDGVHVSAATAWELGIIRQKKSLEVVIGGDVRGWLSKAVRATRARLLSLDVDLMLDVGELPDLAHRDPTDRMLIATARAHDLILVTRDRAILAYAAAGHVRAVAC</sequence>
<keyword evidence="5" id="KW-0800">Toxin</keyword>
<comment type="similarity">
    <text evidence="5">Belongs to the PINc/VapC protein family.</text>
</comment>
<accession>A0A4Y9RUM2</accession>
<keyword evidence="3 5" id="KW-0479">Metal-binding</keyword>
<dbReference type="EC" id="3.1.-.-" evidence="5"/>
<evidence type="ECO:0000256" key="2">
    <source>
        <dbReference type="ARBA" id="ARBA00022722"/>
    </source>
</evidence>
<evidence type="ECO:0000256" key="1">
    <source>
        <dbReference type="ARBA" id="ARBA00022649"/>
    </source>
</evidence>
<proteinExistence type="inferred from homology"/>
<dbReference type="Pfam" id="PF01850">
    <property type="entry name" value="PIN"/>
    <property type="match status" value="1"/>
</dbReference>
<comment type="function">
    <text evidence="5">Toxic component of a toxin-antitoxin (TA) system. An RNase.</text>
</comment>
<keyword evidence="5" id="KW-0460">Magnesium</keyword>
<dbReference type="Proteomes" id="UP000298216">
    <property type="component" value="Unassembled WGS sequence"/>
</dbReference>
<dbReference type="InterPro" id="IPR002716">
    <property type="entry name" value="PIN_dom"/>
</dbReference>
<evidence type="ECO:0000256" key="4">
    <source>
        <dbReference type="ARBA" id="ARBA00022801"/>
    </source>
</evidence>
<evidence type="ECO:0000313" key="8">
    <source>
        <dbReference type="Proteomes" id="UP000298216"/>
    </source>
</evidence>
<dbReference type="GO" id="GO:0000287">
    <property type="term" value="F:magnesium ion binding"/>
    <property type="evidence" value="ECO:0007669"/>
    <property type="project" value="UniProtKB-UniRule"/>
</dbReference>
<comment type="cofactor">
    <cofactor evidence="5">
        <name>Mg(2+)</name>
        <dbReference type="ChEBI" id="CHEBI:18420"/>
    </cofactor>
</comment>
<dbReference type="PANTHER" id="PTHR36173:SF1">
    <property type="entry name" value="RIBONUCLEASE VAPC22"/>
    <property type="match status" value="1"/>
</dbReference>
<dbReference type="AlphaFoldDB" id="A0A4Y9RUM2"/>